<dbReference type="Ensembl" id="ENSSSCT00035081195.1">
    <property type="protein sequence ID" value="ENSSSCP00035033553.1"/>
    <property type="gene ID" value="ENSSSCG00035060506.1"/>
</dbReference>
<dbReference type="InterPro" id="IPR051772">
    <property type="entry name" value="Gastrokine"/>
</dbReference>
<dbReference type="AlphaFoldDB" id="A0A4X1VPN4"/>
<keyword evidence="3" id="KW-1133">Transmembrane helix</keyword>
<evidence type="ECO:0000256" key="3">
    <source>
        <dbReference type="SAM" id="Phobius"/>
    </source>
</evidence>
<sequence>MLCGLHGPSGRRARRDDKHPLPPRCLTWISGSSAGKEAAGSGGERARTIVWLIRRRPEASGLTPRGARQSAHCLQGCSMEQGSSRAEGPGLVSVKTTPCHAGGKAPRLLLLLLLALATAGAMAGGLLGFAHSPPKPTLQMLRPTLPSPRGPRSNQTEQVDVARKVVTITVTPAESNHSWTVLLDGQSGCVCYRPSEPRACFLHLMEPRDREALQLLVNSSQPHWPRSPGRDTRYTQELLAVLGNHEVDPAQVGAPVQRLCAETPIYWARRAEGPRRQRLLYLCIDICFPSSICVSVCFYYLPD</sequence>
<dbReference type="PROSITE" id="PS50869">
    <property type="entry name" value="BRICHOS"/>
    <property type="match status" value="1"/>
</dbReference>
<reference evidence="5 6" key="1">
    <citation type="submission" date="2017-08" db="EMBL/GenBank/DDBJ databases">
        <title>USMARCv1.0.</title>
        <authorList>
            <person name="Hannum G.I."/>
            <person name="Koren S."/>
            <person name="Schroeder S.G."/>
            <person name="Chin S.C."/>
            <person name="Nonneman D.J."/>
            <person name="Becker S.A."/>
            <person name="Rosen B.D."/>
            <person name="Bickhart D.M."/>
            <person name="Putnam N.H."/>
            <person name="Green R.E."/>
            <person name="Tuggle C.K."/>
            <person name="Liu H."/>
            <person name="Rohrer G.A."/>
            <person name="Warr A."/>
            <person name="Hall R."/>
            <person name="Kim K."/>
            <person name="Hume D.A."/>
            <person name="Talbot R."/>
            <person name="Chow W."/>
            <person name="Howe K."/>
            <person name="Schwartz A.S."/>
            <person name="Watson M."/>
            <person name="Archibald A.L."/>
            <person name="Phillippy A.M."/>
            <person name="Smith T.P.L."/>
        </authorList>
    </citation>
    <scope>NUCLEOTIDE SEQUENCE [LARGE SCALE GENOMIC DNA]</scope>
</reference>
<evidence type="ECO:0000256" key="2">
    <source>
        <dbReference type="SAM" id="MobiDB-lite"/>
    </source>
</evidence>
<dbReference type="KEGG" id="ssc:100738953"/>
<accession>A0A4X1VPN4</accession>
<dbReference type="FunFam" id="3.30.390.150:FF:000002">
    <property type="entry name" value="BRICHOS domain containing 5"/>
    <property type="match status" value="1"/>
</dbReference>
<dbReference type="GeneID" id="100738953"/>
<feature type="domain" description="BRICHOS" evidence="4">
    <location>
        <begin position="173"/>
        <end position="268"/>
    </location>
</feature>
<keyword evidence="3" id="KW-0472">Membrane</keyword>
<dbReference type="Ensembl" id="ENSSSCT00055046469.1">
    <property type="protein sequence ID" value="ENSSSCP00055037050.1"/>
    <property type="gene ID" value="ENSSSCG00055023597.1"/>
</dbReference>
<dbReference type="Ensembl" id="ENSSSCT00045033378.1">
    <property type="protein sequence ID" value="ENSSSCP00045023144.1"/>
    <property type="gene ID" value="ENSSSCG00045019575.1"/>
</dbReference>
<dbReference type="PANTHER" id="PTHR16483">
    <property type="entry name" value="GASTROKINE 1"/>
    <property type="match status" value="1"/>
</dbReference>
<dbReference type="SMART" id="SM01039">
    <property type="entry name" value="BRICHOS"/>
    <property type="match status" value="1"/>
</dbReference>
<dbReference type="Proteomes" id="UP000694728">
    <property type="component" value="Unplaced"/>
</dbReference>
<gene>
    <name evidence="5" type="primary">BRICD5</name>
</gene>
<evidence type="ECO:0000256" key="1">
    <source>
        <dbReference type="ARBA" id="ARBA00023157"/>
    </source>
</evidence>
<dbReference type="Proteomes" id="UP000314985">
    <property type="component" value="Chromosome 3"/>
</dbReference>
<dbReference type="Ensembl" id="ENSSSCT00065066992.1">
    <property type="protein sequence ID" value="ENSSSCP00065029093.1"/>
    <property type="gene ID" value="ENSSSCG00065048954.1"/>
</dbReference>
<evidence type="ECO:0000313" key="6">
    <source>
        <dbReference type="Proteomes" id="UP000314985"/>
    </source>
</evidence>
<dbReference type="Gene3D" id="3.30.390.150">
    <property type="match status" value="1"/>
</dbReference>
<feature type="region of interest" description="Disordered" evidence="2">
    <location>
        <begin position="1"/>
        <end position="21"/>
    </location>
</feature>
<dbReference type="Ensembl" id="ENSSSCT00070053694.1">
    <property type="protein sequence ID" value="ENSSSCP00070045517.1"/>
    <property type="gene ID" value="ENSSSCG00070026771.1"/>
</dbReference>
<dbReference type="Pfam" id="PF04089">
    <property type="entry name" value="BRICHOS"/>
    <property type="match status" value="1"/>
</dbReference>
<keyword evidence="3" id="KW-0812">Transmembrane</keyword>
<dbReference type="OrthoDB" id="8770254at2759"/>
<feature type="transmembrane region" description="Helical" evidence="3">
    <location>
        <begin position="108"/>
        <end position="130"/>
    </location>
</feature>
<name>A0A4X1VPN4_PIG</name>
<feature type="transmembrane region" description="Helical" evidence="3">
    <location>
        <begin position="279"/>
        <end position="301"/>
    </location>
</feature>
<dbReference type="Proteomes" id="UP000694724">
    <property type="component" value="Unplaced"/>
</dbReference>
<proteinExistence type="predicted"/>
<keyword evidence="1" id="KW-1015">Disulfide bond</keyword>
<dbReference type="InterPro" id="IPR007084">
    <property type="entry name" value="BRICHOS_dom"/>
</dbReference>
<dbReference type="CTD" id="283870"/>
<dbReference type="Proteomes" id="UP000694727">
    <property type="component" value="Unplaced"/>
</dbReference>
<evidence type="ECO:0000259" key="4">
    <source>
        <dbReference type="PROSITE" id="PS50869"/>
    </source>
</evidence>
<organism evidence="5 6">
    <name type="scientific">Sus scrofa</name>
    <name type="common">Pig</name>
    <dbReference type="NCBI Taxonomy" id="9823"/>
    <lineage>
        <taxon>Eukaryota</taxon>
        <taxon>Metazoa</taxon>
        <taxon>Chordata</taxon>
        <taxon>Craniata</taxon>
        <taxon>Vertebrata</taxon>
        <taxon>Euteleostomi</taxon>
        <taxon>Mammalia</taxon>
        <taxon>Eutheria</taxon>
        <taxon>Laurasiatheria</taxon>
        <taxon>Artiodactyla</taxon>
        <taxon>Suina</taxon>
        <taxon>Suidae</taxon>
        <taxon>Sus</taxon>
    </lineage>
</organism>
<reference evidence="5" key="2">
    <citation type="submission" date="2025-05" db="UniProtKB">
        <authorList>
            <consortium name="Ensembl"/>
        </authorList>
    </citation>
    <scope>IDENTIFICATION</scope>
</reference>
<dbReference type="Ensembl" id="ENSSSCT00025040897.1">
    <property type="protein sequence ID" value="ENSSSCP00025017413.1"/>
    <property type="gene ID" value="ENSSSCG00025030087.1"/>
</dbReference>
<evidence type="ECO:0000313" key="5">
    <source>
        <dbReference type="Ensembl" id="ENSSSCP00070045517.1"/>
    </source>
</evidence>
<dbReference type="Proteomes" id="UP000694725">
    <property type="component" value="Unplaced"/>
</dbReference>
<dbReference type="Proteomes" id="UP000694720">
    <property type="component" value="Unplaced"/>
</dbReference>
<protein>
    <submittedName>
        <fullName evidence="5">BRICHOS domain containing 5</fullName>
    </submittedName>
</protein>